<dbReference type="InterPro" id="IPR000836">
    <property type="entry name" value="PRTase_dom"/>
</dbReference>
<dbReference type="EMBL" id="PCWO01000011">
    <property type="protein sequence ID" value="PIR05123.1"/>
    <property type="molecule type" value="Genomic_DNA"/>
</dbReference>
<dbReference type="PANTHER" id="PTHR47505:SF1">
    <property type="entry name" value="DNA UTILIZATION PROTEIN YHGH"/>
    <property type="match status" value="1"/>
</dbReference>
<reference evidence="3 4" key="1">
    <citation type="submission" date="2017-09" db="EMBL/GenBank/DDBJ databases">
        <title>Depth-based differentiation of microbial function through sediment-hosted aquifers and enrichment of novel symbionts in the deep terrestrial subsurface.</title>
        <authorList>
            <person name="Probst A.J."/>
            <person name="Ladd B."/>
            <person name="Jarett J.K."/>
            <person name="Geller-Mcgrath D.E."/>
            <person name="Sieber C.M."/>
            <person name="Emerson J.B."/>
            <person name="Anantharaman K."/>
            <person name="Thomas B.C."/>
            <person name="Malmstrom R."/>
            <person name="Stieglmeier M."/>
            <person name="Klingl A."/>
            <person name="Woyke T."/>
            <person name="Ryan C.M."/>
            <person name="Banfield J.F."/>
        </authorList>
    </citation>
    <scope>NUCLEOTIDE SEQUENCE [LARGE SCALE GENOMIC DNA]</scope>
    <source>
        <strain evidence="3">CG11_big_fil_rev_8_21_14_0_20_35_14</strain>
    </source>
</reference>
<dbReference type="InterPro" id="IPR051910">
    <property type="entry name" value="ComF/GntX_DNA_util-trans"/>
</dbReference>
<organism evidence="3 4">
    <name type="scientific">Candidatus Liptonbacteria bacterium CG11_big_fil_rev_8_21_14_0_20_35_14</name>
    <dbReference type="NCBI Taxonomy" id="1974634"/>
    <lineage>
        <taxon>Bacteria</taxon>
        <taxon>Candidatus Liptoniibacteriota</taxon>
    </lineage>
</organism>
<dbReference type="CDD" id="cd06223">
    <property type="entry name" value="PRTases_typeI"/>
    <property type="match status" value="1"/>
</dbReference>
<gene>
    <name evidence="3" type="ORF">COV57_00770</name>
</gene>
<evidence type="ECO:0000313" key="4">
    <source>
        <dbReference type="Proteomes" id="UP000229893"/>
    </source>
</evidence>
<dbReference type="AlphaFoldDB" id="A0A2H0N8A4"/>
<evidence type="ECO:0000256" key="1">
    <source>
        <dbReference type="ARBA" id="ARBA00008007"/>
    </source>
</evidence>
<dbReference type="SUPFAM" id="SSF53271">
    <property type="entry name" value="PRTase-like"/>
    <property type="match status" value="1"/>
</dbReference>
<comment type="caution">
    <text evidence="3">The sequence shown here is derived from an EMBL/GenBank/DDBJ whole genome shotgun (WGS) entry which is preliminary data.</text>
</comment>
<accession>A0A2H0N8A4</accession>
<proteinExistence type="inferred from homology"/>
<dbReference type="PANTHER" id="PTHR47505">
    <property type="entry name" value="DNA UTILIZATION PROTEIN YHGH"/>
    <property type="match status" value="1"/>
</dbReference>
<feature type="domain" description="Phosphoribosyltransferase" evidence="2">
    <location>
        <begin position="15"/>
        <end position="72"/>
    </location>
</feature>
<name>A0A2H0N8A4_9BACT</name>
<sequence>MKIKHTTPQSTLTISQRQSNIKNVFKIKNPENLKNKNIILVDDIYTSGATTSEAIKTLNQANPKEITIIVLAKT</sequence>
<dbReference type="Proteomes" id="UP000229893">
    <property type="component" value="Unassembled WGS sequence"/>
</dbReference>
<dbReference type="Pfam" id="PF00156">
    <property type="entry name" value="Pribosyltran"/>
    <property type="match status" value="1"/>
</dbReference>
<evidence type="ECO:0000259" key="2">
    <source>
        <dbReference type="Pfam" id="PF00156"/>
    </source>
</evidence>
<comment type="similarity">
    <text evidence="1">Belongs to the ComF/GntX family.</text>
</comment>
<dbReference type="InterPro" id="IPR029057">
    <property type="entry name" value="PRTase-like"/>
</dbReference>
<evidence type="ECO:0000313" key="3">
    <source>
        <dbReference type="EMBL" id="PIR05123.1"/>
    </source>
</evidence>
<dbReference type="Gene3D" id="3.40.50.2020">
    <property type="match status" value="1"/>
</dbReference>
<protein>
    <recommendedName>
        <fullName evidence="2">Phosphoribosyltransferase domain-containing protein</fullName>
    </recommendedName>
</protein>